<dbReference type="OrthoDB" id="3269202at2759"/>
<evidence type="ECO:0000313" key="2">
    <source>
        <dbReference type="Proteomes" id="UP000567179"/>
    </source>
</evidence>
<keyword evidence="2" id="KW-1185">Reference proteome</keyword>
<comment type="caution">
    <text evidence="1">The sequence shown here is derived from an EMBL/GenBank/DDBJ whole genome shotgun (WGS) entry which is preliminary data.</text>
</comment>
<dbReference type="EMBL" id="JAACJJ010000028">
    <property type="protein sequence ID" value="KAF5322413.1"/>
    <property type="molecule type" value="Genomic_DNA"/>
</dbReference>
<accession>A0A8H5BG29</accession>
<proteinExistence type="predicted"/>
<gene>
    <name evidence="1" type="ORF">D9619_000426</name>
</gene>
<name>A0A8H5BG29_9AGAR</name>
<protein>
    <submittedName>
        <fullName evidence="1">Uncharacterized protein</fullName>
    </submittedName>
</protein>
<evidence type="ECO:0000313" key="1">
    <source>
        <dbReference type="EMBL" id="KAF5322413.1"/>
    </source>
</evidence>
<dbReference type="AlphaFoldDB" id="A0A8H5BG29"/>
<organism evidence="1 2">
    <name type="scientific">Psilocybe cf. subviscida</name>
    <dbReference type="NCBI Taxonomy" id="2480587"/>
    <lineage>
        <taxon>Eukaryota</taxon>
        <taxon>Fungi</taxon>
        <taxon>Dikarya</taxon>
        <taxon>Basidiomycota</taxon>
        <taxon>Agaricomycotina</taxon>
        <taxon>Agaricomycetes</taxon>
        <taxon>Agaricomycetidae</taxon>
        <taxon>Agaricales</taxon>
        <taxon>Agaricineae</taxon>
        <taxon>Strophariaceae</taxon>
        <taxon>Psilocybe</taxon>
    </lineage>
</organism>
<sequence>MSQYYPSHAGYASTQPVAYGHGQPYGMSQGYAPSGGVMMQPHMVQPQMVQSVGVPVTAPVMMQPGYNGYGRPYYTWGQRFRRFFGLAPANGVRYKRDHTTWGFMGYSRRQRYTDPRTGGEVDRKGRPVYRI</sequence>
<dbReference type="Proteomes" id="UP000567179">
    <property type="component" value="Unassembled WGS sequence"/>
</dbReference>
<reference evidence="1 2" key="1">
    <citation type="journal article" date="2020" name="ISME J.">
        <title>Uncovering the hidden diversity of litter-decomposition mechanisms in mushroom-forming fungi.</title>
        <authorList>
            <person name="Floudas D."/>
            <person name="Bentzer J."/>
            <person name="Ahren D."/>
            <person name="Johansson T."/>
            <person name="Persson P."/>
            <person name="Tunlid A."/>
        </authorList>
    </citation>
    <scope>NUCLEOTIDE SEQUENCE [LARGE SCALE GENOMIC DNA]</scope>
    <source>
        <strain evidence="1 2">CBS 101986</strain>
    </source>
</reference>